<reference evidence="7 8" key="2">
    <citation type="journal article" date="2010" name="J. Bacteriol.">
        <title>Complete genome sequence of Beijerinckia indica subsp. indica.</title>
        <authorList>
            <person name="Tamas I."/>
            <person name="Dedysh S.N."/>
            <person name="Liesack W."/>
            <person name="Stott M.B."/>
            <person name="Alam M."/>
            <person name="Murrell J.C."/>
            <person name="Dunfield P.F."/>
        </authorList>
    </citation>
    <scope>NUCLEOTIDE SEQUENCE [LARGE SCALE GENOMIC DNA]</scope>
    <source>
        <strain evidence="8">ATCC 9039 / DSM 1715 / NCIMB 8712</strain>
    </source>
</reference>
<keyword evidence="2" id="KW-0812">Transmembrane</keyword>
<dbReference type="STRING" id="395963.Bind_1671"/>
<evidence type="ECO:0000259" key="6">
    <source>
        <dbReference type="PROSITE" id="PS50076"/>
    </source>
</evidence>
<feature type="domain" description="J" evidence="6">
    <location>
        <begin position="196"/>
        <end position="249"/>
    </location>
</feature>
<keyword evidence="3" id="KW-1133">Transmembrane helix</keyword>
<dbReference type="KEGG" id="bid:Bind_1671"/>
<evidence type="ECO:0000313" key="7">
    <source>
        <dbReference type="EMBL" id="ACB95302.1"/>
    </source>
</evidence>
<dbReference type="Pfam" id="PF00226">
    <property type="entry name" value="DnaJ"/>
    <property type="match status" value="1"/>
</dbReference>
<dbReference type="InterPro" id="IPR036869">
    <property type="entry name" value="J_dom_sf"/>
</dbReference>
<dbReference type="OrthoDB" id="9811070at2"/>
<dbReference type="PANTHER" id="PTHR12763">
    <property type="match status" value="1"/>
</dbReference>
<dbReference type="PANTHER" id="PTHR12763:SF28">
    <property type="entry name" value="GEO10507P1-RELATED"/>
    <property type="match status" value="1"/>
</dbReference>
<comment type="subcellular location">
    <subcellularLocation>
        <location evidence="1">Membrane</location>
        <topology evidence="1">Single-pass membrane protein</topology>
    </subcellularLocation>
</comment>
<evidence type="ECO:0000256" key="5">
    <source>
        <dbReference type="ARBA" id="ARBA00038105"/>
    </source>
</evidence>
<dbReference type="RefSeq" id="WP_012384659.1">
    <property type="nucleotide sequence ID" value="NC_010581.1"/>
</dbReference>
<gene>
    <name evidence="7" type="ordered locus">Bind_1671</name>
</gene>
<dbReference type="Proteomes" id="UP000001695">
    <property type="component" value="Chromosome"/>
</dbReference>
<dbReference type="InterPro" id="IPR001623">
    <property type="entry name" value="DnaJ_domain"/>
</dbReference>
<dbReference type="SUPFAM" id="SSF46565">
    <property type="entry name" value="Chaperone J-domain"/>
    <property type="match status" value="1"/>
</dbReference>
<dbReference type="EMBL" id="CP001016">
    <property type="protein sequence ID" value="ACB95302.1"/>
    <property type="molecule type" value="Genomic_DNA"/>
</dbReference>
<dbReference type="PROSITE" id="PS50076">
    <property type="entry name" value="DNAJ_2"/>
    <property type="match status" value="1"/>
</dbReference>
<dbReference type="HOGENOM" id="CLU_017633_13_1_5"/>
<dbReference type="CDD" id="cd06257">
    <property type="entry name" value="DnaJ"/>
    <property type="match status" value="1"/>
</dbReference>
<evidence type="ECO:0000256" key="1">
    <source>
        <dbReference type="ARBA" id="ARBA00004167"/>
    </source>
</evidence>
<keyword evidence="8" id="KW-1185">Reference proteome</keyword>
<name>B2IC47_BEII9</name>
<reference evidence="8" key="1">
    <citation type="submission" date="2008-03" db="EMBL/GenBank/DDBJ databases">
        <title>Complete sequence of chromosome of Beijerinckia indica subsp. indica ATCC 9039.</title>
        <authorList>
            <consortium name="US DOE Joint Genome Institute"/>
            <person name="Copeland A."/>
            <person name="Lucas S."/>
            <person name="Lapidus A."/>
            <person name="Glavina del Rio T."/>
            <person name="Dalin E."/>
            <person name="Tice H."/>
            <person name="Bruce D."/>
            <person name="Goodwin L."/>
            <person name="Pitluck S."/>
            <person name="LaButti K."/>
            <person name="Schmutz J."/>
            <person name="Larimer F."/>
            <person name="Land M."/>
            <person name="Hauser L."/>
            <person name="Kyrpides N."/>
            <person name="Mikhailova N."/>
            <person name="Dunfield P.F."/>
            <person name="Dedysh S.N."/>
            <person name="Liesack W."/>
            <person name="Saw J.H."/>
            <person name="Alam M."/>
            <person name="Chen Y."/>
            <person name="Murrell J.C."/>
            <person name="Richardson P."/>
        </authorList>
    </citation>
    <scope>NUCLEOTIDE SEQUENCE [LARGE SCALE GENOMIC DNA]</scope>
    <source>
        <strain evidence="8">ATCC 9039 / DSM 1715 / NCIMB 8712</strain>
    </source>
</reference>
<keyword evidence="7" id="KW-0346">Stress response</keyword>
<keyword evidence="4" id="KW-0472">Membrane</keyword>
<dbReference type="AlphaFoldDB" id="B2IC47"/>
<protein>
    <submittedName>
        <fullName evidence="7">Heat shock protein DnaJ domain protein</fullName>
    </submittedName>
</protein>
<evidence type="ECO:0000256" key="3">
    <source>
        <dbReference type="ARBA" id="ARBA00022989"/>
    </source>
</evidence>
<dbReference type="eggNOG" id="COG2214">
    <property type="taxonomic scope" value="Bacteria"/>
</dbReference>
<dbReference type="GO" id="GO:0016020">
    <property type="term" value="C:membrane"/>
    <property type="evidence" value="ECO:0007669"/>
    <property type="project" value="UniProtKB-SubCell"/>
</dbReference>
<comment type="similarity">
    <text evidence="5">Belongs to the TIM14 family.</text>
</comment>
<organism evidence="7 8">
    <name type="scientific">Beijerinckia indica subsp. indica (strain ATCC 9039 / DSM 1715 / NCIMB 8712)</name>
    <dbReference type="NCBI Taxonomy" id="395963"/>
    <lineage>
        <taxon>Bacteria</taxon>
        <taxon>Pseudomonadati</taxon>
        <taxon>Pseudomonadota</taxon>
        <taxon>Alphaproteobacteria</taxon>
        <taxon>Hyphomicrobiales</taxon>
        <taxon>Beijerinckiaceae</taxon>
        <taxon>Beijerinckia</taxon>
    </lineage>
</organism>
<evidence type="ECO:0000256" key="2">
    <source>
        <dbReference type="ARBA" id="ARBA00022692"/>
    </source>
</evidence>
<dbReference type="SMART" id="SM00271">
    <property type="entry name" value="DnaJ"/>
    <property type="match status" value="1"/>
</dbReference>
<dbReference type="Gene3D" id="1.10.287.110">
    <property type="entry name" value="DnaJ domain"/>
    <property type="match status" value="1"/>
</dbReference>
<evidence type="ECO:0000313" key="8">
    <source>
        <dbReference type="Proteomes" id="UP000001695"/>
    </source>
</evidence>
<accession>B2IC47</accession>
<sequence length="250" mass="27079">MLYGIGGLLIVLVGLIARQKLAAADPASRSRMLKQGFATLFFLLALVLMLRGRLEFALISAVIGFGLFGSVYKGKAPHKAQWGKGQGAPGTGHEGREGPGRISRLRSAMIEMEIDHATGAIRGLILAGPNEGQWLDRQNWTSCQALYRFCLINDPAGARLLEAYFDSRFSGWRAAGQAEGDARHGGAGSGAMSEDEAYEILGLQKGATREDLVRAHRTLMKKLHPDLGGATDLAARVNEARDILMRRHQD</sequence>
<proteinExistence type="inferred from homology"/>
<evidence type="ECO:0000256" key="4">
    <source>
        <dbReference type="ARBA" id="ARBA00023136"/>
    </source>
</evidence>